<protein>
    <submittedName>
        <fullName evidence="1">Uncharacterized protein</fullName>
    </submittedName>
</protein>
<organism evidence="1 2">
    <name type="scientific">Aphanomyces invadans</name>
    <dbReference type="NCBI Taxonomy" id="157072"/>
    <lineage>
        <taxon>Eukaryota</taxon>
        <taxon>Sar</taxon>
        <taxon>Stramenopiles</taxon>
        <taxon>Oomycota</taxon>
        <taxon>Saprolegniomycetes</taxon>
        <taxon>Saprolegniales</taxon>
        <taxon>Verrucalvaceae</taxon>
        <taxon>Aphanomyces</taxon>
    </lineage>
</organism>
<keyword evidence="2" id="KW-1185">Reference proteome</keyword>
<comment type="caution">
    <text evidence="1">The sequence shown here is derived from an EMBL/GenBank/DDBJ whole genome shotgun (WGS) entry which is preliminary data.</text>
</comment>
<name>A0A3R6VJM5_9STRA</name>
<gene>
    <name evidence="1" type="ORF">DYB32_006384</name>
</gene>
<sequence length="145" mass="15758">MGNGTHEARDAREEVATDIAGTNKIVGKGLETEEIGLSEDEVAHFIEHGFVMLRNAFSPHGLKGRAGDVMLTHPFLMHARSKNCGASVRFMCNPNVGLKEPMQLFQTTGADEDADTRVLSAVEAAIVQALGEPSTLNRNKKRKRS</sequence>
<accession>A0A3R6VJM5</accession>
<reference evidence="1 2" key="1">
    <citation type="submission" date="2018-08" db="EMBL/GenBank/DDBJ databases">
        <title>Aphanomyces genome sequencing and annotation.</title>
        <authorList>
            <person name="Minardi D."/>
            <person name="Oidtmann B."/>
            <person name="Van Der Giezen M."/>
            <person name="Studholme D.J."/>
        </authorList>
    </citation>
    <scope>NUCLEOTIDE SEQUENCE [LARGE SCALE GENOMIC DNA]</scope>
    <source>
        <strain evidence="1 2">NJM0002</strain>
    </source>
</reference>
<evidence type="ECO:0000313" key="1">
    <source>
        <dbReference type="EMBL" id="RHY27970.1"/>
    </source>
</evidence>
<dbReference type="EMBL" id="QUSY01000669">
    <property type="protein sequence ID" value="RHY27970.1"/>
    <property type="molecule type" value="Genomic_DNA"/>
</dbReference>
<proteinExistence type="predicted"/>
<dbReference type="Proteomes" id="UP000285060">
    <property type="component" value="Unassembled WGS sequence"/>
</dbReference>
<evidence type="ECO:0000313" key="2">
    <source>
        <dbReference type="Proteomes" id="UP000285060"/>
    </source>
</evidence>
<dbReference type="AlphaFoldDB" id="A0A3R6VJM5"/>
<dbReference type="VEuPathDB" id="FungiDB:H310_10111"/>